<evidence type="ECO:0000313" key="1">
    <source>
        <dbReference type="EMBL" id="QFG70018.1"/>
    </source>
</evidence>
<dbReference type="EMBL" id="CP044427">
    <property type="protein sequence ID" value="QFG70018.1"/>
    <property type="molecule type" value="Genomic_DNA"/>
</dbReference>
<organism evidence="1 2">
    <name type="scientific">Ornithinimicrobium pratense</name>
    <dbReference type="NCBI Taxonomy" id="2593973"/>
    <lineage>
        <taxon>Bacteria</taxon>
        <taxon>Bacillati</taxon>
        <taxon>Actinomycetota</taxon>
        <taxon>Actinomycetes</taxon>
        <taxon>Micrococcales</taxon>
        <taxon>Ornithinimicrobiaceae</taxon>
        <taxon>Ornithinimicrobium</taxon>
    </lineage>
</organism>
<accession>A0A5J6V8B0</accession>
<gene>
    <name evidence="1" type="ORF">FY030_16040</name>
</gene>
<dbReference type="AlphaFoldDB" id="A0A5J6V8B0"/>
<dbReference type="GO" id="GO:0016740">
    <property type="term" value="F:transferase activity"/>
    <property type="evidence" value="ECO:0007669"/>
    <property type="project" value="UniProtKB-KW"/>
</dbReference>
<sequence>MMTTPARRLVIAYCFVPYVDTSGTVAAKRVCLQGEPVDVIQNEMGGLRAVDPGLDLVADGQVRRRAVLDTPTYFSAWRSIVAWCDEGMQQVDRWSAESAEAGDLLQSGIPWSSMFSRSHFVASHFLAALVKARHPEIVWEAEFSDPCSADATGAERHAPMRDSELWDRLRVLLTEAGWEPPESDNVFEWAEVLVYAFADRIMFTNSQQAEYMAGRCHDSRLADRLRKHTVATHHPMLPEKFYAMDRAPVELEEGVLHIAYFGNFYGKQSPIAAVEAMGLLAPEQRARLRLHIFTQPTNTLREIVTEMGLQDTVKVEEFLPFLQFLEIARRMDVLLVVDYPLPRGAERNPFLLSKWGDYRGSGTPVWGILEESSVLSATDDPALQFRTPVGHATAAAQLLSQLARGVRVPDREAARPVTARSA</sequence>
<dbReference type="KEGG" id="serw:FY030_16040"/>
<keyword evidence="1" id="KW-0808">Transferase</keyword>
<proteinExistence type="predicted"/>
<evidence type="ECO:0000313" key="2">
    <source>
        <dbReference type="Proteomes" id="UP000326546"/>
    </source>
</evidence>
<dbReference type="Gene3D" id="3.40.50.2000">
    <property type="entry name" value="Glycogen Phosphorylase B"/>
    <property type="match status" value="1"/>
</dbReference>
<protein>
    <submittedName>
        <fullName evidence="1">Glycosyltransferase family 4 protein</fullName>
    </submittedName>
</protein>
<dbReference type="SUPFAM" id="SSF53756">
    <property type="entry name" value="UDP-Glycosyltransferase/glycogen phosphorylase"/>
    <property type="match status" value="1"/>
</dbReference>
<dbReference type="Proteomes" id="UP000326546">
    <property type="component" value="Chromosome"/>
</dbReference>
<dbReference type="RefSeq" id="WP_158062511.1">
    <property type="nucleotide sequence ID" value="NZ_CP044427.1"/>
</dbReference>
<name>A0A5J6V8B0_9MICO</name>
<dbReference type="OrthoDB" id="9794575at2"/>
<keyword evidence="2" id="KW-1185">Reference proteome</keyword>
<reference evidence="1 2" key="1">
    <citation type="submission" date="2019-09" db="EMBL/GenBank/DDBJ databases">
        <title>Serinicoccus pratensis sp. nov., isolated from meadow soil.</title>
        <authorList>
            <person name="Zhang W."/>
        </authorList>
    </citation>
    <scope>NUCLEOTIDE SEQUENCE [LARGE SCALE GENOMIC DNA]</scope>
    <source>
        <strain evidence="1 2">W204</strain>
    </source>
</reference>